<name>A0ABV3WTX1_9HYPH</name>
<dbReference type="PANTHER" id="PTHR43877">
    <property type="entry name" value="AMINOALKYLPHOSPHONATE N-ACETYLTRANSFERASE-RELATED-RELATED"/>
    <property type="match status" value="1"/>
</dbReference>
<evidence type="ECO:0000313" key="5">
    <source>
        <dbReference type="Proteomes" id="UP001559025"/>
    </source>
</evidence>
<keyword evidence="1" id="KW-0808">Transferase</keyword>
<dbReference type="SUPFAM" id="SSF55729">
    <property type="entry name" value="Acyl-CoA N-acyltransferases (Nat)"/>
    <property type="match status" value="1"/>
</dbReference>
<keyword evidence="5" id="KW-1185">Reference proteome</keyword>
<dbReference type="Pfam" id="PF00583">
    <property type="entry name" value="Acetyltransf_1"/>
    <property type="match status" value="1"/>
</dbReference>
<dbReference type="CDD" id="cd04301">
    <property type="entry name" value="NAT_SF"/>
    <property type="match status" value="1"/>
</dbReference>
<keyword evidence="2" id="KW-0012">Acyltransferase</keyword>
<gene>
    <name evidence="4" type="ORF">V1479_12445</name>
</gene>
<dbReference type="PROSITE" id="PS51186">
    <property type="entry name" value="GNAT"/>
    <property type="match status" value="1"/>
</dbReference>
<organism evidence="4 5">
    <name type="scientific">Neoaquamicrobium sediminum</name>
    <dbReference type="NCBI Taxonomy" id="1849104"/>
    <lineage>
        <taxon>Bacteria</taxon>
        <taxon>Pseudomonadati</taxon>
        <taxon>Pseudomonadota</taxon>
        <taxon>Alphaproteobacteria</taxon>
        <taxon>Hyphomicrobiales</taxon>
        <taxon>Phyllobacteriaceae</taxon>
        <taxon>Neoaquamicrobium</taxon>
    </lineage>
</organism>
<evidence type="ECO:0000313" key="4">
    <source>
        <dbReference type="EMBL" id="MEX4008119.1"/>
    </source>
</evidence>
<dbReference type="InterPro" id="IPR016181">
    <property type="entry name" value="Acyl_CoA_acyltransferase"/>
</dbReference>
<evidence type="ECO:0000256" key="2">
    <source>
        <dbReference type="ARBA" id="ARBA00023315"/>
    </source>
</evidence>
<comment type="caution">
    <text evidence="4">The sequence shown here is derived from an EMBL/GenBank/DDBJ whole genome shotgun (WGS) entry which is preliminary data.</text>
</comment>
<dbReference type="InterPro" id="IPR050832">
    <property type="entry name" value="Bact_Acetyltransf"/>
</dbReference>
<feature type="domain" description="N-acetyltransferase" evidence="3">
    <location>
        <begin position="21"/>
        <end position="178"/>
    </location>
</feature>
<dbReference type="Gene3D" id="3.40.630.30">
    <property type="match status" value="1"/>
</dbReference>
<evidence type="ECO:0000259" key="3">
    <source>
        <dbReference type="PROSITE" id="PS51186"/>
    </source>
</evidence>
<dbReference type="InterPro" id="IPR000182">
    <property type="entry name" value="GNAT_dom"/>
</dbReference>
<reference evidence="4 5" key="1">
    <citation type="submission" date="2024-01" db="EMBL/GenBank/DDBJ databases">
        <title>New evidence supports the origin of RcGTA from prophage.</title>
        <authorList>
            <person name="Xu Y."/>
            <person name="Liu B."/>
            <person name="Chen F."/>
        </authorList>
    </citation>
    <scope>NUCLEOTIDE SEQUENCE [LARGE SCALE GENOMIC DNA]</scope>
    <source>
        <strain evidence="4 5">CBW1107-2</strain>
    </source>
</reference>
<evidence type="ECO:0000256" key="1">
    <source>
        <dbReference type="ARBA" id="ARBA00022679"/>
    </source>
</evidence>
<dbReference type="RefSeq" id="WP_368803162.1">
    <property type="nucleotide sequence ID" value="NZ_JAZHFV010000003.1"/>
</dbReference>
<dbReference type="EMBL" id="JAZHFV010000003">
    <property type="protein sequence ID" value="MEX4008119.1"/>
    <property type="molecule type" value="Genomic_DNA"/>
</dbReference>
<dbReference type="Proteomes" id="UP001559025">
    <property type="component" value="Unassembled WGS sequence"/>
</dbReference>
<sequence>MTDHRFEILACDAAMLERRIGEFSALLQACVHDGASISFIMPFSIDDAEAFWRGKVAPSVAEGSSLLLVAEAEGRIAGSVQLDHDTPPNQPHRAEVRKLLVHPDFRRRGLARALMAELEAHARLLRRSLLTLDTRTGDRAEPLYASLGYQTVGVIPNFCRDPFAADKLDGTTIMYKAL</sequence>
<protein>
    <submittedName>
        <fullName evidence="4">GNAT family N-acetyltransferase</fullName>
    </submittedName>
</protein>
<proteinExistence type="predicted"/>
<accession>A0ABV3WTX1</accession>